<evidence type="ECO:0000259" key="1">
    <source>
        <dbReference type="PROSITE" id="PS50181"/>
    </source>
</evidence>
<sequence>MEDGPAALELVWLLPQPSISLVATLLISFRLSVTDHVKLGNGVQAYISYRVITKAMTQDPPQVCSISPPENELHSSGCLKPARSSPEMDPTIWNMLPEELLDHILSFISLETLLNLRSTCKRFDTLFLSPSFISN</sequence>
<dbReference type="AlphaFoldDB" id="A0AAV0I8N6"/>
<gene>
    <name evidence="2" type="ORF">LITE_LOCUS7927</name>
</gene>
<dbReference type="EMBL" id="CAMGYJ010000003">
    <property type="protein sequence ID" value="CAI0393433.1"/>
    <property type="molecule type" value="Genomic_DNA"/>
</dbReference>
<dbReference type="Gene3D" id="1.20.1280.50">
    <property type="match status" value="1"/>
</dbReference>
<dbReference type="PROSITE" id="PS50181">
    <property type="entry name" value="FBOX"/>
    <property type="match status" value="1"/>
</dbReference>
<accession>A0AAV0I8N6</accession>
<evidence type="ECO:0000313" key="2">
    <source>
        <dbReference type="EMBL" id="CAI0393433.1"/>
    </source>
</evidence>
<feature type="domain" description="F-box" evidence="1">
    <location>
        <begin position="90"/>
        <end position="135"/>
    </location>
</feature>
<dbReference type="SUPFAM" id="SSF81383">
    <property type="entry name" value="F-box domain"/>
    <property type="match status" value="1"/>
</dbReference>
<organism evidence="2 3">
    <name type="scientific">Linum tenue</name>
    <dbReference type="NCBI Taxonomy" id="586396"/>
    <lineage>
        <taxon>Eukaryota</taxon>
        <taxon>Viridiplantae</taxon>
        <taxon>Streptophyta</taxon>
        <taxon>Embryophyta</taxon>
        <taxon>Tracheophyta</taxon>
        <taxon>Spermatophyta</taxon>
        <taxon>Magnoliopsida</taxon>
        <taxon>eudicotyledons</taxon>
        <taxon>Gunneridae</taxon>
        <taxon>Pentapetalae</taxon>
        <taxon>rosids</taxon>
        <taxon>fabids</taxon>
        <taxon>Malpighiales</taxon>
        <taxon>Linaceae</taxon>
        <taxon>Linum</taxon>
    </lineage>
</organism>
<reference evidence="2" key="1">
    <citation type="submission" date="2022-08" db="EMBL/GenBank/DDBJ databases">
        <authorList>
            <person name="Gutierrez-Valencia J."/>
        </authorList>
    </citation>
    <scope>NUCLEOTIDE SEQUENCE</scope>
</reference>
<keyword evidence="3" id="KW-1185">Reference proteome</keyword>
<dbReference type="InterPro" id="IPR001810">
    <property type="entry name" value="F-box_dom"/>
</dbReference>
<dbReference type="Pfam" id="PF12937">
    <property type="entry name" value="F-box-like"/>
    <property type="match status" value="1"/>
</dbReference>
<dbReference type="SMART" id="SM00256">
    <property type="entry name" value="FBOX"/>
    <property type="match status" value="1"/>
</dbReference>
<comment type="caution">
    <text evidence="2">The sequence shown here is derived from an EMBL/GenBank/DDBJ whole genome shotgun (WGS) entry which is preliminary data.</text>
</comment>
<name>A0AAV0I8N6_9ROSI</name>
<protein>
    <recommendedName>
        <fullName evidence="1">F-box domain-containing protein</fullName>
    </recommendedName>
</protein>
<dbReference type="Proteomes" id="UP001154282">
    <property type="component" value="Unassembled WGS sequence"/>
</dbReference>
<dbReference type="InterPro" id="IPR036047">
    <property type="entry name" value="F-box-like_dom_sf"/>
</dbReference>
<proteinExistence type="predicted"/>
<evidence type="ECO:0000313" key="3">
    <source>
        <dbReference type="Proteomes" id="UP001154282"/>
    </source>
</evidence>